<reference evidence="2" key="2">
    <citation type="submission" date="2015-07" db="EMBL/GenBank/DDBJ databases">
        <authorList>
            <person name="Noorani M."/>
        </authorList>
    </citation>
    <scope>NUCLEOTIDE SEQUENCE</scope>
    <source>
        <strain evidence="2">Yugu1</strain>
    </source>
</reference>
<evidence type="ECO:0000313" key="2">
    <source>
        <dbReference type="EMBL" id="RCV43844.1"/>
    </source>
</evidence>
<dbReference type="InterPro" id="IPR051218">
    <property type="entry name" value="Sec_MonoDiacylglyc_Lipase"/>
</dbReference>
<reference evidence="2" key="1">
    <citation type="journal article" date="2012" name="Nat. Biotechnol.">
        <title>Reference genome sequence of the model plant Setaria.</title>
        <authorList>
            <person name="Bennetzen J.L."/>
            <person name="Schmutz J."/>
            <person name="Wang H."/>
            <person name="Percifield R."/>
            <person name="Hawkins J."/>
            <person name="Pontaroli A.C."/>
            <person name="Estep M."/>
            <person name="Feng L."/>
            <person name="Vaughn J.N."/>
            <person name="Grimwood J."/>
            <person name="Jenkins J."/>
            <person name="Barry K."/>
            <person name="Lindquist E."/>
            <person name="Hellsten U."/>
            <person name="Deshpande S."/>
            <person name="Wang X."/>
            <person name="Wu X."/>
            <person name="Mitros T."/>
            <person name="Triplett J."/>
            <person name="Yang X."/>
            <person name="Ye C.Y."/>
            <person name="Mauro-Herrera M."/>
            <person name="Wang L."/>
            <person name="Li P."/>
            <person name="Sharma M."/>
            <person name="Sharma R."/>
            <person name="Ronald P.C."/>
            <person name="Panaud O."/>
            <person name="Kellogg E.A."/>
            <person name="Brutnell T.P."/>
            <person name="Doust A.N."/>
            <person name="Tuskan G.A."/>
            <person name="Rokhsar D."/>
            <person name="Devos K.M."/>
        </authorList>
    </citation>
    <scope>NUCLEOTIDE SEQUENCE [LARGE SCALE GENOMIC DNA]</scope>
    <source>
        <strain evidence="2">Yugu1</strain>
    </source>
</reference>
<name>A0A368SNB8_SETIT</name>
<feature type="chain" id="PRO_5017042826" evidence="1">
    <location>
        <begin position="24"/>
        <end position="130"/>
    </location>
</feature>
<dbReference type="EMBL" id="CM003536">
    <property type="protein sequence ID" value="RCV43844.1"/>
    <property type="molecule type" value="Genomic_DNA"/>
</dbReference>
<dbReference type="SUPFAM" id="SSF53474">
    <property type="entry name" value="alpha/beta-Hydrolases"/>
    <property type="match status" value="1"/>
</dbReference>
<dbReference type="OrthoDB" id="682586at2759"/>
<dbReference type="Gene3D" id="3.40.50.1820">
    <property type="entry name" value="alpha/beta hydrolase"/>
    <property type="match status" value="1"/>
</dbReference>
<dbReference type="PANTHER" id="PTHR45856">
    <property type="entry name" value="ALPHA/BETA-HYDROLASES SUPERFAMILY PROTEIN"/>
    <property type="match status" value="1"/>
</dbReference>
<dbReference type="InterPro" id="IPR029058">
    <property type="entry name" value="AB_hydrolase_fold"/>
</dbReference>
<feature type="signal peptide" evidence="1">
    <location>
        <begin position="1"/>
        <end position="23"/>
    </location>
</feature>
<sequence>MGRWRCTGVVVLIILLLSVASHGRELPIKKSDQIFVYHHTLAKTIVEYASVVYMSDLTALYTWTCSRCNDLTQGFEMRSLIVGVGNCLQAFVGVAHNLNSIVVAIRGTQENRCSNKLFNEAWKCMHLNCL</sequence>
<dbReference type="STRING" id="4555.A0A368SNB8"/>
<accession>A0A368SNB8</accession>
<proteinExistence type="predicted"/>
<dbReference type="PANTHER" id="PTHR45856:SF6">
    <property type="entry name" value="OS07G0668700 PROTEIN"/>
    <property type="match status" value="1"/>
</dbReference>
<organism evidence="2">
    <name type="scientific">Setaria italica</name>
    <name type="common">Foxtail millet</name>
    <name type="synonym">Panicum italicum</name>
    <dbReference type="NCBI Taxonomy" id="4555"/>
    <lineage>
        <taxon>Eukaryota</taxon>
        <taxon>Viridiplantae</taxon>
        <taxon>Streptophyta</taxon>
        <taxon>Embryophyta</taxon>
        <taxon>Tracheophyta</taxon>
        <taxon>Spermatophyta</taxon>
        <taxon>Magnoliopsida</taxon>
        <taxon>Liliopsida</taxon>
        <taxon>Poales</taxon>
        <taxon>Poaceae</taxon>
        <taxon>PACMAD clade</taxon>
        <taxon>Panicoideae</taxon>
        <taxon>Panicodae</taxon>
        <taxon>Paniceae</taxon>
        <taxon>Cenchrinae</taxon>
        <taxon>Setaria</taxon>
    </lineage>
</organism>
<dbReference type="AlphaFoldDB" id="A0A368SNB8"/>
<keyword evidence="1" id="KW-0732">Signal</keyword>
<evidence type="ECO:0000256" key="1">
    <source>
        <dbReference type="SAM" id="SignalP"/>
    </source>
</evidence>
<gene>
    <name evidence="2" type="ORF">SETIT_9G326400v2</name>
</gene>
<protein>
    <submittedName>
        <fullName evidence="2">Uncharacterized protein</fullName>
    </submittedName>
</protein>